<dbReference type="Proteomes" id="UP000184474">
    <property type="component" value="Unassembled WGS sequence"/>
</dbReference>
<dbReference type="AlphaFoldDB" id="A0A1M6M7B5"/>
<proteinExistence type="predicted"/>
<organism evidence="1 2">
    <name type="scientific">Reichenbachiella agariperforans</name>
    <dbReference type="NCBI Taxonomy" id="156994"/>
    <lineage>
        <taxon>Bacteria</taxon>
        <taxon>Pseudomonadati</taxon>
        <taxon>Bacteroidota</taxon>
        <taxon>Cytophagia</taxon>
        <taxon>Cytophagales</taxon>
        <taxon>Reichenbachiellaceae</taxon>
        <taxon>Reichenbachiella</taxon>
    </lineage>
</organism>
<reference evidence="2" key="1">
    <citation type="submission" date="2016-11" db="EMBL/GenBank/DDBJ databases">
        <authorList>
            <person name="Varghese N."/>
            <person name="Submissions S."/>
        </authorList>
    </citation>
    <scope>NUCLEOTIDE SEQUENCE [LARGE SCALE GENOMIC DNA]</scope>
    <source>
        <strain evidence="2">DSM 26134</strain>
    </source>
</reference>
<gene>
    <name evidence="1" type="ORF">SAMN04488028_1011258</name>
</gene>
<evidence type="ECO:0000313" key="1">
    <source>
        <dbReference type="EMBL" id="SHJ79292.1"/>
    </source>
</evidence>
<accession>A0A1M6M7B5</accession>
<evidence type="ECO:0000313" key="2">
    <source>
        <dbReference type="Proteomes" id="UP000184474"/>
    </source>
</evidence>
<protein>
    <submittedName>
        <fullName evidence="1">Surface antigen</fullName>
    </submittedName>
</protein>
<name>A0A1M6M7B5_REIAG</name>
<dbReference type="EMBL" id="FRAA01000001">
    <property type="protein sequence ID" value="SHJ79292.1"/>
    <property type="molecule type" value="Genomic_DNA"/>
</dbReference>
<dbReference type="STRING" id="156994.SAMN04488028_1011258"/>
<sequence>MPLSSGSGGPNISISVVNASFHLGDPETTNFSNITLYPSTNFSSYFHIKVTSNLWLEGNIWNIPGKLELIQEAQDNYVLGGGTDEDSLFVIKYKLSRAYMSLGKRLVKYVYVGGGYALDYYYDIYEDSGDVVRQTDFGRYQYGTGSTSIASGLTFDVFVDSRINPINSFNGVFSKGTLRINPTWLGSDDLSYSVYMDTRRYINFSEEKHRVLALWGLYWASWGNVPYLDMPASGLDLYGWTGRGYPRARFRGRQLLYTEAEFRFDITKDGLLGGVVFTNCQSVMEQESRRFEYLNPAVGTGLRLKFNKFSDSNLTFDVAYGEGFNWYMGLNEVF</sequence>
<dbReference type="RefSeq" id="WP_073120424.1">
    <property type="nucleotide sequence ID" value="NZ_FRAA01000001.1"/>
</dbReference>
<keyword evidence="2" id="KW-1185">Reference proteome</keyword>
<dbReference type="Gene3D" id="2.40.160.50">
    <property type="entry name" value="membrane protein fhac: a member of the omp85/tpsb transporter family"/>
    <property type="match status" value="1"/>
</dbReference>